<accession>H6LEF4</accession>
<dbReference type="Gene3D" id="3.30.70.270">
    <property type="match status" value="1"/>
</dbReference>
<dbReference type="GO" id="GO:0000160">
    <property type="term" value="P:phosphorelay signal transduction system"/>
    <property type="evidence" value="ECO:0007669"/>
    <property type="project" value="UniProtKB-KW"/>
</dbReference>
<feature type="domain" description="EAL" evidence="13">
    <location>
        <begin position="688"/>
        <end position="939"/>
    </location>
</feature>
<evidence type="ECO:0000256" key="5">
    <source>
        <dbReference type="ARBA" id="ARBA00022692"/>
    </source>
</evidence>
<dbReference type="SUPFAM" id="SSF103190">
    <property type="entry name" value="Sensory domain-like"/>
    <property type="match status" value="1"/>
</dbReference>
<evidence type="ECO:0000256" key="10">
    <source>
        <dbReference type="ARBA" id="ARBA00023012"/>
    </source>
</evidence>
<reference evidence="17" key="1">
    <citation type="submission" date="2011-07" db="EMBL/GenBank/DDBJ databases">
        <title>Complete genome sequence of Acetobacterium woodii.</title>
        <authorList>
            <person name="Poehlein A."/>
            <person name="Schmidt S."/>
            <person name="Kaster A.-K."/>
            <person name="Goenrich M."/>
            <person name="Vollmers J."/>
            <person name="Thuermer A."/>
            <person name="Gottschalk G."/>
            <person name="Thauer R.K."/>
            <person name="Daniel R."/>
            <person name="Mueller V."/>
        </authorList>
    </citation>
    <scope>NUCLEOTIDE SEQUENCE [LARGE SCALE GENOMIC DNA]</scope>
    <source>
        <strain evidence="17">ATCC 29683 / DSM 1030 / JCM 2381 / KCTC 1655 / WB1</strain>
    </source>
</reference>
<dbReference type="EMBL" id="CP002987">
    <property type="protein sequence ID" value="AFA46868.1"/>
    <property type="molecule type" value="Genomic_DNA"/>
</dbReference>
<keyword evidence="11 12" id="KW-0472">Membrane</keyword>
<dbReference type="KEGG" id="awo:Awo_c00540"/>
<dbReference type="CDD" id="cd12913">
    <property type="entry name" value="PDC1_MCP_like"/>
    <property type="match status" value="1"/>
</dbReference>
<dbReference type="RefSeq" id="WP_014354472.1">
    <property type="nucleotide sequence ID" value="NC_016894.1"/>
</dbReference>
<dbReference type="eggNOG" id="COG5001">
    <property type="taxonomic scope" value="Bacteria"/>
</dbReference>
<keyword evidence="8" id="KW-0067">ATP-binding</keyword>
<dbReference type="SMART" id="SM00304">
    <property type="entry name" value="HAMP"/>
    <property type="match status" value="1"/>
</dbReference>
<gene>
    <name evidence="16" type="ordered locus">Awo_c00540</name>
</gene>
<dbReference type="InterPro" id="IPR003660">
    <property type="entry name" value="HAMP_dom"/>
</dbReference>
<dbReference type="STRING" id="931626.Awo_c00540"/>
<evidence type="ECO:0000256" key="11">
    <source>
        <dbReference type="ARBA" id="ARBA00023136"/>
    </source>
</evidence>
<keyword evidence="3" id="KW-0597">Phosphoprotein</keyword>
<dbReference type="HOGENOM" id="CLU_000445_70_44_9"/>
<dbReference type="Pfam" id="PF02743">
    <property type="entry name" value="dCache_1"/>
    <property type="match status" value="1"/>
</dbReference>
<dbReference type="PANTHER" id="PTHR44757">
    <property type="entry name" value="DIGUANYLATE CYCLASE DGCP"/>
    <property type="match status" value="1"/>
</dbReference>
<dbReference type="SMART" id="SM00267">
    <property type="entry name" value="GGDEF"/>
    <property type="match status" value="1"/>
</dbReference>
<dbReference type="InterPro" id="IPR000160">
    <property type="entry name" value="GGDEF_dom"/>
</dbReference>
<dbReference type="InterPro" id="IPR029787">
    <property type="entry name" value="Nucleotide_cyclase"/>
</dbReference>
<feature type="transmembrane region" description="Helical" evidence="12">
    <location>
        <begin position="295"/>
        <end position="314"/>
    </location>
</feature>
<evidence type="ECO:0000259" key="13">
    <source>
        <dbReference type="PROSITE" id="PS50883"/>
    </source>
</evidence>
<dbReference type="InterPro" id="IPR033479">
    <property type="entry name" value="dCache_1"/>
</dbReference>
<dbReference type="GO" id="GO:0016301">
    <property type="term" value="F:kinase activity"/>
    <property type="evidence" value="ECO:0007669"/>
    <property type="project" value="UniProtKB-KW"/>
</dbReference>
<dbReference type="SUPFAM" id="SSF55785">
    <property type="entry name" value="PYP-like sensor domain (PAS domain)"/>
    <property type="match status" value="1"/>
</dbReference>
<proteinExistence type="predicted"/>
<dbReference type="Proteomes" id="UP000007177">
    <property type="component" value="Chromosome"/>
</dbReference>
<dbReference type="GO" id="GO:0005524">
    <property type="term" value="F:ATP binding"/>
    <property type="evidence" value="ECO:0007669"/>
    <property type="project" value="UniProtKB-KW"/>
</dbReference>
<organism evidence="16 17">
    <name type="scientific">Acetobacterium woodii (strain ATCC 29683 / DSM 1030 / JCM 2381 / KCTC 1655 / WB1)</name>
    <dbReference type="NCBI Taxonomy" id="931626"/>
    <lineage>
        <taxon>Bacteria</taxon>
        <taxon>Bacillati</taxon>
        <taxon>Bacillota</taxon>
        <taxon>Clostridia</taxon>
        <taxon>Eubacteriales</taxon>
        <taxon>Eubacteriaceae</taxon>
        <taxon>Acetobacterium</taxon>
    </lineage>
</organism>
<evidence type="ECO:0000256" key="9">
    <source>
        <dbReference type="ARBA" id="ARBA00022989"/>
    </source>
</evidence>
<dbReference type="OrthoDB" id="9762141at2"/>
<evidence type="ECO:0000256" key="7">
    <source>
        <dbReference type="ARBA" id="ARBA00022777"/>
    </source>
</evidence>
<dbReference type="InterPro" id="IPR043128">
    <property type="entry name" value="Rev_trsase/Diguanyl_cyclase"/>
</dbReference>
<evidence type="ECO:0000256" key="4">
    <source>
        <dbReference type="ARBA" id="ARBA00022679"/>
    </source>
</evidence>
<dbReference type="Pfam" id="PF00672">
    <property type="entry name" value="HAMP"/>
    <property type="match status" value="1"/>
</dbReference>
<keyword evidence="5 12" id="KW-0812">Transmembrane</keyword>
<dbReference type="InterPro" id="IPR035919">
    <property type="entry name" value="EAL_sf"/>
</dbReference>
<dbReference type="CDD" id="cd01948">
    <property type="entry name" value="EAL"/>
    <property type="match status" value="1"/>
</dbReference>
<evidence type="ECO:0000313" key="16">
    <source>
        <dbReference type="EMBL" id="AFA46868.1"/>
    </source>
</evidence>
<feature type="transmembrane region" description="Helical" evidence="12">
    <location>
        <begin position="12"/>
        <end position="34"/>
    </location>
</feature>
<dbReference type="Pfam" id="PF00990">
    <property type="entry name" value="GGDEF"/>
    <property type="match status" value="1"/>
</dbReference>
<dbReference type="CDD" id="cd06225">
    <property type="entry name" value="HAMP"/>
    <property type="match status" value="1"/>
</dbReference>
<evidence type="ECO:0000256" key="1">
    <source>
        <dbReference type="ARBA" id="ARBA00004651"/>
    </source>
</evidence>
<comment type="subcellular location">
    <subcellularLocation>
        <location evidence="1">Cell membrane</location>
        <topology evidence="1">Multi-pass membrane protein</topology>
    </subcellularLocation>
</comment>
<dbReference type="PROSITE" id="PS50887">
    <property type="entry name" value="GGDEF"/>
    <property type="match status" value="1"/>
</dbReference>
<evidence type="ECO:0000313" key="17">
    <source>
        <dbReference type="Proteomes" id="UP000007177"/>
    </source>
</evidence>
<protein>
    <submittedName>
        <fullName evidence="16">Signaling protein</fullName>
    </submittedName>
</protein>
<keyword evidence="10" id="KW-0902">Two-component regulatory system</keyword>
<feature type="domain" description="GGDEF" evidence="15">
    <location>
        <begin position="546"/>
        <end position="679"/>
    </location>
</feature>
<dbReference type="SMART" id="SM00052">
    <property type="entry name" value="EAL"/>
    <property type="match status" value="1"/>
</dbReference>
<feature type="domain" description="HAMP" evidence="14">
    <location>
        <begin position="319"/>
        <end position="374"/>
    </location>
</feature>
<keyword evidence="17" id="KW-1185">Reference proteome</keyword>
<reference evidence="16 17" key="2">
    <citation type="journal article" date="2012" name="PLoS ONE">
        <title>An ancient pathway combining carbon dioxide fixation with the generation and utilization of a sodium ion gradient for ATP synthesis.</title>
        <authorList>
            <person name="Poehlein A."/>
            <person name="Schmidt S."/>
            <person name="Kaster A.K."/>
            <person name="Goenrich M."/>
            <person name="Vollmers J."/>
            <person name="Thurmer A."/>
            <person name="Bertsch J."/>
            <person name="Schuchmann K."/>
            <person name="Voigt B."/>
            <person name="Hecker M."/>
            <person name="Daniel R."/>
            <person name="Thauer R.K."/>
            <person name="Gottschalk G."/>
            <person name="Muller V."/>
        </authorList>
    </citation>
    <scope>NUCLEOTIDE SEQUENCE [LARGE SCALE GENOMIC DNA]</scope>
    <source>
        <strain evidence="17">ATCC 29683 / DSM 1030 / JCM 2381 / KCTC 1655 / WB1</strain>
    </source>
</reference>
<dbReference type="CDD" id="cd01949">
    <property type="entry name" value="GGDEF"/>
    <property type="match status" value="1"/>
</dbReference>
<dbReference type="SUPFAM" id="SSF55073">
    <property type="entry name" value="Nucleotide cyclase"/>
    <property type="match status" value="1"/>
</dbReference>
<dbReference type="PROSITE" id="PS50885">
    <property type="entry name" value="HAMP"/>
    <property type="match status" value="1"/>
</dbReference>
<keyword evidence="7" id="KW-0418">Kinase</keyword>
<evidence type="ECO:0000259" key="15">
    <source>
        <dbReference type="PROSITE" id="PS50887"/>
    </source>
</evidence>
<evidence type="ECO:0000256" key="3">
    <source>
        <dbReference type="ARBA" id="ARBA00022553"/>
    </source>
</evidence>
<dbReference type="CDD" id="cd12912">
    <property type="entry name" value="PDC2_MCP_like"/>
    <property type="match status" value="1"/>
</dbReference>
<feature type="transmembrane region" description="Helical" evidence="12">
    <location>
        <begin position="266"/>
        <end position="283"/>
    </location>
</feature>
<dbReference type="Gene3D" id="6.10.340.10">
    <property type="match status" value="1"/>
</dbReference>
<dbReference type="InterPro" id="IPR001633">
    <property type="entry name" value="EAL_dom"/>
</dbReference>
<dbReference type="Pfam" id="PF00563">
    <property type="entry name" value="EAL"/>
    <property type="match status" value="1"/>
</dbReference>
<dbReference type="InterPro" id="IPR035965">
    <property type="entry name" value="PAS-like_dom_sf"/>
</dbReference>
<keyword evidence="9 12" id="KW-1133">Transmembrane helix</keyword>
<dbReference type="SUPFAM" id="SSF158472">
    <property type="entry name" value="HAMP domain-like"/>
    <property type="match status" value="1"/>
</dbReference>
<evidence type="ECO:0000256" key="8">
    <source>
        <dbReference type="ARBA" id="ARBA00022840"/>
    </source>
</evidence>
<dbReference type="GO" id="GO:0005886">
    <property type="term" value="C:plasma membrane"/>
    <property type="evidence" value="ECO:0007669"/>
    <property type="project" value="UniProtKB-SubCell"/>
</dbReference>
<dbReference type="NCBIfam" id="TIGR00254">
    <property type="entry name" value="GGDEF"/>
    <property type="match status" value="1"/>
</dbReference>
<name>H6LEF4_ACEWD</name>
<dbReference type="PANTHER" id="PTHR44757:SF2">
    <property type="entry name" value="BIOFILM ARCHITECTURE MAINTENANCE PROTEIN MBAA"/>
    <property type="match status" value="1"/>
</dbReference>
<sequence length="943" mass="106912">MQWFKKSLIRRVGTIVIVFIVSAFSIFGFISVWLTSNFFEAESTRELSKDALQIATEIDQYIGQNIAIVNQMKTNQDYQAITEDLTTRSEKRQHPLFEVVTQELQAIKSSSPNISLAYIGITKSNDVISSTYDFDPQPDYDLNNRIWYMEALRSRKITVTSPYIDIVTNKMVVSIITPILKNSTVIGAMGIDLQVSDLYKLMDAYQVSNNGYTLLLNKDGSIFYQPELDNAANTDDSFAYLNLYKDQITSGNSGVIDYPNNNYSSYIAYVPTASSNWIVVTVIPKSDVLSPLNRFFYPIIFLALLLLILISLFIKNMTNLISAPIITISKAVETFSNGDQEINLPEILCSREDEIGILSNGLHQMSQRISDYIEKIKINNATLNQEVEKRKGIQSRLELILELLSGTDEGIFILNDEFFCIYHNTAFSGIVGLPDADLNSLDLLENEILINDKLLKSLQSTPVWSGEIEYTQRQGETLFLFLKISLVKNRDFDFYIGNITNLTAHKKIEKDIYYLKYFDHLTKLNNKLFLDESGAKLINSDINHTANHALILINIDNFRIINEAKGFDFGNKVLITLANRLAKLTTKEDLLVRLGNDEFGILKTHIDSNDSLYEYILDLNKNMSQALLINDEELIVDVSMGISLYPNDAKHYAKLLKTAASALNTVKANKGQSFEFYDKEINNLSIYKYEIQQKLRNALNNNEFVLYYQPQIDMITNEIVGMEALIRWNSPTGMIPPGNFISIAEESNLIIPIGEWVLLTACQFGKKLESLNYAIPIAVNLSMLQFKSNYINELVESILTKTDLPPKLLELEITEGILMANEKECESILTVFHNMGIQISIDDFGTGYSSLSYLKKFAVDKIKIDRSFIKGIPQFDNGTIAKVIIELARNFNLKVIAEGVETEAQIDFLLKNNCSTAQGFYYAKPLNEEALIDFIKNLKKENR</sequence>
<dbReference type="eggNOG" id="COG5000">
    <property type="taxonomic scope" value="Bacteria"/>
</dbReference>
<dbReference type="InterPro" id="IPR029151">
    <property type="entry name" value="Sensor-like_sf"/>
</dbReference>
<keyword evidence="6" id="KW-0547">Nucleotide-binding</keyword>
<dbReference type="InterPro" id="IPR052155">
    <property type="entry name" value="Biofilm_reg_signaling"/>
</dbReference>
<dbReference type="Gene3D" id="3.30.450.20">
    <property type="entry name" value="PAS domain"/>
    <property type="match status" value="3"/>
</dbReference>
<evidence type="ECO:0000256" key="12">
    <source>
        <dbReference type="SAM" id="Phobius"/>
    </source>
</evidence>
<evidence type="ECO:0000256" key="6">
    <source>
        <dbReference type="ARBA" id="ARBA00022741"/>
    </source>
</evidence>
<keyword evidence="2" id="KW-1003">Cell membrane</keyword>
<dbReference type="PROSITE" id="PS50883">
    <property type="entry name" value="EAL"/>
    <property type="match status" value="1"/>
</dbReference>
<dbReference type="AlphaFoldDB" id="H6LEF4"/>
<keyword evidence="4" id="KW-0808">Transferase</keyword>
<dbReference type="SUPFAM" id="SSF141868">
    <property type="entry name" value="EAL domain-like"/>
    <property type="match status" value="1"/>
</dbReference>
<dbReference type="Gene3D" id="3.20.20.450">
    <property type="entry name" value="EAL domain"/>
    <property type="match status" value="1"/>
</dbReference>
<evidence type="ECO:0000259" key="14">
    <source>
        <dbReference type="PROSITE" id="PS50885"/>
    </source>
</evidence>
<evidence type="ECO:0000256" key="2">
    <source>
        <dbReference type="ARBA" id="ARBA00022475"/>
    </source>
</evidence>